<keyword evidence="1" id="KW-1133">Transmembrane helix</keyword>
<dbReference type="Proteomes" id="UP000002931">
    <property type="component" value="Unassembled WGS sequence"/>
</dbReference>
<dbReference type="HOGENOM" id="CLU_3292127_0_0_5"/>
<name>A3VHP4_9RHOB</name>
<dbReference type="EMBL" id="AAMT01000009">
    <property type="protein sequence ID" value="EAQ12235.1"/>
    <property type="molecule type" value="Genomic_DNA"/>
</dbReference>
<evidence type="ECO:0000313" key="3">
    <source>
        <dbReference type="Proteomes" id="UP000002931"/>
    </source>
</evidence>
<comment type="caution">
    <text evidence="2">The sequence shown here is derived from an EMBL/GenBank/DDBJ whole genome shotgun (WGS) entry which is preliminary data.</text>
</comment>
<keyword evidence="3" id="KW-1185">Reference proteome</keyword>
<protein>
    <submittedName>
        <fullName evidence="2">Uncharacterized protein</fullName>
    </submittedName>
</protein>
<dbReference type="RefSeq" id="WP_008330532.1">
    <property type="nucleotide sequence ID" value="NZ_CH902578.1"/>
</dbReference>
<reference evidence="2 3" key="1">
    <citation type="journal article" date="2010" name="J. Bacteriol.">
        <title>Genome sequences of Pelagibaca bermudensis HTCC2601T and Maritimibacter alkaliphilus HTCC2654T, the type strains of two marine Roseobacter genera.</title>
        <authorList>
            <person name="Thrash J.C."/>
            <person name="Cho J.C."/>
            <person name="Ferriera S."/>
            <person name="Johnson J."/>
            <person name="Vergin K.L."/>
            <person name="Giovannoni S.J."/>
        </authorList>
    </citation>
    <scope>NUCLEOTIDE SEQUENCE [LARGE SCALE GENOMIC DNA]</scope>
    <source>
        <strain evidence="2 3">HTCC2654</strain>
    </source>
</reference>
<dbReference type="STRING" id="314271.RB2654_08517"/>
<keyword evidence="1" id="KW-0472">Membrane</keyword>
<sequence>MTTITLVGVGAFFSGVALMYLVMSRTANKRRLEEMQGSEA</sequence>
<keyword evidence="1" id="KW-0812">Transmembrane</keyword>
<gene>
    <name evidence="2" type="ORF">RB2654_08517</name>
</gene>
<accession>A3VHP4</accession>
<evidence type="ECO:0000313" key="2">
    <source>
        <dbReference type="EMBL" id="EAQ12235.1"/>
    </source>
</evidence>
<evidence type="ECO:0000256" key="1">
    <source>
        <dbReference type="SAM" id="Phobius"/>
    </source>
</evidence>
<dbReference type="AlphaFoldDB" id="A3VHP4"/>
<proteinExistence type="predicted"/>
<feature type="transmembrane region" description="Helical" evidence="1">
    <location>
        <begin position="6"/>
        <end position="23"/>
    </location>
</feature>
<organism evidence="2 3">
    <name type="scientific">Maritimibacter alkaliphilus HTCC2654</name>
    <dbReference type="NCBI Taxonomy" id="314271"/>
    <lineage>
        <taxon>Bacteria</taxon>
        <taxon>Pseudomonadati</taxon>
        <taxon>Pseudomonadota</taxon>
        <taxon>Alphaproteobacteria</taxon>
        <taxon>Rhodobacterales</taxon>
        <taxon>Roseobacteraceae</taxon>
        <taxon>Maritimibacter</taxon>
    </lineage>
</organism>